<comment type="caution">
    <text evidence="1">The sequence shown here is derived from an EMBL/GenBank/DDBJ whole genome shotgun (WGS) entry which is preliminary data.</text>
</comment>
<keyword evidence="2" id="KW-1185">Reference proteome</keyword>
<evidence type="ECO:0008006" key="3">
    <source>
        <dbReference type="Google" id="ProtNLM"/>
    </source>
</evidence>
<name>A0AAW1WPS5_RUBAR</name>
<evidence type="ECO:0000313" key="1">
    <source>
        <dbReference type="EMBL" id="KAK9925290.1"/>
    </source>
</evidence>
<evidence type="ECO:0000313" key="2">
    <source>
        <dbReference type="Proteomes" id="UP001457282"/>
    </source>
</evidence>
<organism evidence="1 2">
    <name type="scientific">Rubus argutus</name>
    <name type="common">Southern blackberry</name>
    <dbReference type="NCBI Taxonomy" id="59490"/>
    <lineage>
        <taxon>Eukaryota</taxon>
        <taxon>Viridiplantae</taxon>
        <taxon>Streptophyta</taxon>
        <taxon>Embryophyta</taxon>
        <taxon>Tracheophyta</taxon>
        <taxon>Spermatophyta</taxon>
        <taxon>Magnoliopsida</taxon>
        <taxon>eudicotyledons</taxon>
        <taxon>Gunneridae</taxon>
        <taxon>Pentapetalae</taxon>
        <taxon>rosids</taxon>
        <taxon>fabids</taxon>
        <taxon>Rosales</taxon>
        <taxon>Rosaceae</taxon>
        <taxon>Rosoideae</taxon>
        <taxon>Rosoideae incertae sedis</taxon>
        <taxon>Rubus</taxon>
    </lineage>
</organism>
<gene>
    <name evidence="1" type="ORF">M0R45_033618</name>
</gene>
<proteinExistence type="predicted"/>
<sequence>MVRNPDGETVDGVSLRHSASSRIEAEAKAASKAFESGESAKNCGNLKSFSWSTIPKEANEAAKELCKKVVQLHDEVTIDWLRPPLSWVVDPPDWLNFLIAKEMPESN</sequence>
<protein>
    <recommendedName>
        <fullName evidence="3">RNase H type-1 domain-containing protein</fullName>
    </recommendedName>
</protein>
<dbReference type="AlphaFoldDB" id="A0AAW1WPS5"/>
<dbReference type="EMBL" id="JBEDUW010000006">
    <property type="protein sequence ID" value="KAK9925290.1"/>
    <property type="molecule type" value="Genomic_DNA"/>
</dbReference>
<accession>A0AAW1WPS5</accession>
<reference evidence="1 2" key="1">
    <citation type="journal article" date="2023" name="G3 (Bethesda)">
        <title>A chromosome-length genome assembly and annotation of blackberry (Rubus argutus, cv. 'Hillquist').</title>
        <authorList>
            <person name="Bruna T."/>
            <person name="Aryal R."/>
            <person name="Dudchenko O."/>
            <person name="Sargent D.J."/>
            <person name="Mead D."/>
            <person name="Buti M."/>
            <person name="Cavallini A."/>
            <person name="Hytonen T."/>
            <person name="Andres J."/>
            <person name="Pham M."/>
            <person name="Weisz D."/>
            <person name="Mascagni F."/>
            <person name="Usai G."/>
            <person name="Natali L."/>
            <person name="Bassil N."/>
            <person name="Fernandez G.E."/>
            <person name="Lomsadze A."/>
            <person name="Armour M."/>
            <person name="Olukolu B."/>
            <person name="Poorten T."/>
            <person name="Britton C."/>
            <person name="Davik J."/>
            <person name="Ashrafi H."/>
            <person name="Aiden E.L."/>
            <person name="Borodovsky M."/>
            <person name="Worthington M."/>
        </authorList>
    </citation>
    <scope>NUCLEOTIDE SEQUENCE [LARGE SCALE GENOMIC DNA]</scope>
    <source>
        <strain evidence="1">PI 553951</strain>
    </source>
</reference>
<dbReference type="Proteomes" id="UP001457282">
    <property type="component" value="Unassembled WGS sequence"/>
</dbReference>